<organism evidence="1 2">
    <name type="scientific">Akkermansia muciniphila</name>
    <dbReference type="NCBI Taxonomy" id="239935"/>
    <lineage>
        <taxon>Bacteria</taxon>
        <taxon>Pseudomonadati</taxon>
        <taxon>Verrucomicrobiota</taxon>
        <taxon>Verrucomicrobiia</taxon>
        <taxon>Verrucomicrobiales</taxon>
        <taxon>Akkermansiaceae</taxon>
        <taxon>Akkermansia</taxon>
    </lineage>
</organism>
<comment type="caution">
    <text evidence="1">The sequence shown here is derived from an EMBL/GenBank/DDBJ whole genome shotgun (WGS) entry which is preliminary data.</text>
</comment>
<dbReference type="Proteomes" id="UP000235914">
    <property type="component" value="Unassembled WGS sequence"/>
</dbReference>
<reference evidence="1 2" key="1">
    <citation type="journal article" date="2017" name="BMC Genomics">
        <title>Genome sequencing of 39 Akkermansia muciniphila isolates reveals its population structure, genomic and functional diverisity, and global distribution in mammalian gut microbiotas.</title>
        <authorList>
            <person name="Guo X."/>
            <person name="Li S."/>
            <person name="Zhang J."/>
            <person name="Wu F."/>
            <person name="Li X."/>
            <person name="Wu D."/>
            <person name="Zhang M."/>
            <person name="Ou Z."/>
            <person name="Jie Z."/>
            <person name="Yan Q."/>
            <person name="Li P."/>
            <person name="Yi J."/>
            <person name="Peng Y."/>
        </authorList>
    </citation>
    <scope>NUCLEOTIDE SEQUENCE [LARGE SCALE GENOMIC DNA]</scope>
    <source>
        <strain evidence="1 2">GP43</strain>
    </source>
</reference>
<dbReference type="SUPFAM" id="SSF55298">
    <property type="entry name" value="YjgF-like"/>
    <property type="match status" value="2"/>
</dbReference>
<dbReference type="PANTHER" id="PTHR11803:SF59">
    <property type="entry name" value="ENDORIBONUCLEASE"/>
    <property type="match status" value="1"/>
</dbReference>
<proteinExistence type="predicted"/>
<evidence type="ECO:0000313" key="2">
    <source>
        <dbReference type="Proteomes" id="UP000235914"/>
    </source>
</evidence>
<dbReference type="GO" id="GO:0005829">
    <property type="term" value="C:cytosol"/>
    <property type="evidence" value="ECO:0007669"/>
    <property type="project" value="TreeGrafter"/>
</dbReference>
<accession>A0AAP8T8V6</accession>
<name>A0AAP8T8V6_9BACT</name>
<dbReference type="AlphaFoldDB" id="A0AAP8T8V6"/>
<dbReference type="InterPro" id="IPR006175">
    <property type="entry name" value="YjgF/YER057c/UK114"/>
</dbReference>
<sequence length="362" mass="39678">MTCNLEKNKGVSVKSLPLGGEGASLQFVTLAGSEPGQLAAHAELLQKAEKNGLRWIGPEVYGSADLDISPVPGAGMTAFLGTKTGASFYRGMQICAVEGVNARAIEFNGRSAGVFYEDEYAEYAVLGGLSPRDRTAGRTEQTLDVFRQMEEALNQAGMDFSHVVRTWFYNNRLLDWYEEFNRARDTFFESRGVFDRLVPASTGIGSGNRENAALSARVFAIRPKGDRVTVKDIPSPLQCSAQDYRSSFSRAVEVDHPLFRQIIVSGTASISPGGESVHLGDIDKQTELSLDVIEAILKSRGMGWKDVVRSVAYFKDKDYAPHYEKIALRRGLAIMPCIGIQADVCRDNLLFEMELDAAVLKA</sequence>
<dbReference type="Gene3D" id="3.30.1330.40">
    <property type="entry name" value="RutC-like"/>
    <property type="match status" value="2"/>
</dbReference>
<dbReference type="CDD" id="cd00448">
    <property type="entry name" value="YjgF_YER057c_UK114_family"/>
    <property type="match status" value="1"/>
</dbReference>
<evidence type="ECO:0000313" key="1">
    <source>
        <dbReference type="EMBL" id="PNC54701.1"/>
    </source>
</evidence>
<dbReference type="GO" id="GO:0019239">
    <property type="term" value="F:deaminase activity"/>
    <property type="evidence" value="ECO:0007669"/>
    <property type="project" value="TreeGrafter"/>
</dbReference>
<gene>
    <name evidence="1" type="ORF">CXU09_09170</name>
</gene>
<dbReference type="Pfam" id="PF01042">
    <property type="entry name" value="Ribonuc_L-PSP"/>
    <property type="match status" value="1"/>
</dbReference>
<dbReference type="RefSeq" id="WP_102735881.1">
    <property type="nucleotide sequence ID" value="NZ_PJKN01000005.1"/>
</dbReference>
<dbReference type="EMBL" id="PJKN01000005">
    <property type="protein sequence ID" value="PNC54701.1"/>
    <property type="molecule type" value="Genomic_DNA"/>
</dbReference>
<protein>
    <submittedName>
        <fullName evidence="1">Translation initiation inhibitor</fullName>
    </submittedName>
</protein>
<dbReference type="InterPro" id="IPR035959">
    <property type="entry name" value="RutC-like_sf"/>
</dbReference>
<dbReference type="PANTHER" id="PTHR11803">
    <property type="entry name" value="2-IMINOBUTANOATE/2-IMINOPROPANOATE DEAMINASE RIDA"/>
    <property type="match status" value="1"/>
</dbReference>